<comment type="similarity">
    <text evidence="1">Belongs to the CRISPR-associated protein Cas6/Cse3/CasE family.</text>
</comment>
<dbReference type="CDD" id="cd21140">
    <property type="entry name" value="Cas6_I-like"/>
    <property type="match status" value="1"/>
</dbReference>
<dbReference type="InterPro" id="IPR010156">
    <property type="entry name" value="CRISPR-assoc_prot_Cas6"/>
</dbReference>
<feature type="domain" description="CRISPR associated protein Cas6 C-terminal" evidence="6">
    <location>
        <begin position="132"/>
        <end position="256"/>
    </location>
</feature>
<comment type="caution">
    <text evidence="7">The sequence shown here is derived from an EMBL/GenBank/DDBJ whole genome shotgun (WGS) entry which is preliminary data.</text>
</comment>
<keyword evidence="2" id="KW-0694">RNA-binding</keyword>
<dbReference type="PANTHER" id="PTHR36984:SF1">
    <property type="entry name" value="CRISPR-ASSOCIATED ENDORIBONUCLEASE CAS6 1"/>
    <property type="match status" value="1"/>
</dbReference>
<evidence type="ECO:0000259" key="6">
    <source>
        <dbReference type="Pfam" id="PF01881"/>
    </source>
</evidence>
<dbReference type="PIRSF" id="PIRSF005054">
    <property type="entry name" value="PF1131"/>
    <property type="match status" value="1"/>
</dbReference>
<dbReference type="Pfam" id="PF01881">
    <property type="entry name" value="Cas_Cas6_C"/>
    <property type="match status" value="1"/>
</dbReference>
<dbReference type="AlphaFoldDB" id="A0A3P1YIU4"/>
<feature type="site" description="Transition state stabilizer" evidence="4">
    <location>
        <position position="59"/>
    </location>
</feature>
<gene>
    <name evidence="7" type="primary">cas6</name>
    <name evidence="7" type="ORF">EII41_12250</name>
</gene>
<evidence type="ECO:0000256" key="3">
    <source>
        <dbReference type="ARBA" id="ARBA00023118"/>
    </source>
</evidence>
<evidence type="ECO:0000256" key="5">
    <source>
        <dbReference type="PIRSR" id="PIRSR005054-50"/>
    </source>
</evidence>
<organism evidence="7 8">
    <name type="scientific">Tannerella forsythia</name>
    <name type="common">Bacteroides forsythus</name>
    <dbReference type="NCBI Taxonomy" id="28112"/>
    <lineage>
        <taxon>Bacteria</taxon>
        <taxon>Pseudomonadati</taxon>
        <taxon>Bacteroidota</taxon>
        <taxon>Bacteroidia</taxon>
        <taxon>Bacteroidales</taxon>
        <taxon>Tannerellaceae</taxon>
        <taxon>Tannerella</taxon>
    </lineage>
</organism>
<dbReference type="GO" id="GO:0003723">
    <property type="term" value="F:RNA binding"/>
    <property type="evidence" value="ECO:0007669"/>
    <property type="project" value="UniProtKB-KW"/>
</dbReference>
<protein>
    <submittedName>
        <fullName evidence="7">CRISPR-associated endoribonuclease Cas6</fullName>
    </submittedName>
</protein>
<dbReference type="InterPro" id="IPR045747">
    <property type="entry name" value="CRISPR-assoc_prot_Cas6_N_sf"/>
</dbReference>
<name>A0A3P1YIU4_TANFO</name>
<dbReference type="Proteomes" id="UP000279860">
    <property type="component" value="Unassembled WGS sequence"/>
</dbReference>
<evidence type="ECO:0000256" key="1">
    <source>
        <dbReference type="ARBA" id="ARBA00005937"/>
    </source>
</evidence>
<dbReference type="GO" id="GO:0051607">
    <property type="term" value="P:defense response to virus"/>
    <property type="evidence" value="ECO:0007669"/>
    <property type="project" value="UniProtKB-KW"/>
</dbReference>
<evidence type="ECO:0000256" key="4">
    <source>
        <dbReference type="PIRSR" id="PIRSR005054-1"/>
    </source>
</evidence>
<feature type="active site" description="Proton donor" evidence="5">
    <location>
        <position position="46"/>
    </location>
</feature>
<dbReference type="NCBIfam" id="TIGR01877">
    <property type="entry name" value="cas_cas6"/>
    <property type="match status" value="1"/>
</dbReference>
<dbReference type="Gene3D" id="3.30.70.1900">
    <property type="match status" value="1"/>
</dbReference>
<feature type="active site" description="Proton acceptor" evidence="5">
    <location>
        <position position="31"/>
    </location>
</feature>
<dbReference type="EMBL" id="RQYN01000066">
    <property type="protein sequence ID" value="RRD70984.1"/>
    <property type="molecule type" value="Genomic_DNA"/>
</dbReference>
<evidence type="ECO:0000313" key="8">
    <source>
        <dbReference type="Proteomes" id="UP000279860"/>
    </source>
</evidence>
<dbReference type="RefSeq" id="WP_124790823.1">
    <property type="nucleotide sequence ID" value="NZ_RQYN01000066.1"/>
</dbReference>
<evidence type="ECO:0000313" key="7">
    <source>
        <dbReference type="EMBL" id="RRD70984.1"/>
    </source>
</evidence>
<accession>A0A3P1YIU4</accession>
<evidence type="ECO:0000256" key="2">
    <source>
        <dbReference type="ARBA" id="ARBA00022884"/>
    </source>
</evidence>
<dbReference type="Gene3D" id="3.30.70.1890">
    <property type="match status" value="1"/>
</dbReference>
<proteinExistence type="inferred from homology"/>
<dbReference type="InterPro" id="IPR049435">
    <property type="entry name" value="Cas_Cas6_C"/>
</dbReference>
<sequence>MRFKLILTVDRRAFGDLLPINYQYEQSAVIYRILSRSSEQYADWLHDNGFRLESGRPFKLFTFSRLKIENRQILPRNERIRIFSDSVEWQISFLPEKSTEKFVQGLFANQVFEIGDRQSTVRFIVKNIEVLPTPAFTEEMEFTTMSPICLRMRREDRGFDYLSPVSPYASNAILTGLSRRYEAFYGKPYAGENTFDFSVLNEPKSVLVKIKSDTPAQTKVRGYMCRFRMKAPLELMKIMYESGIGEECSQGFGCVKETDVKLRTDQQIKN</sequence>
<dbReference type="GO" id="GO:0016788">
    <property type="term" value="F:hydrolase activity, acting on ester bonds"/>
    <property type="evidence" value="ECO:0007669"/>
    <property type="project" value="InterPro"/>
</dbReference>
<dbReference type="Pfam" id="PF21350">
    <property type="entry name" value="Cas6_I-A"/>
    <property type="match status" value="1"/>
</dbReference>
<reference evidence="7 8" key="1">
    <citation type="submission" date="2018-11" db="EMBL/GenBank/DDBJ databases">
        <title>Genomes From Bacteria Associated with the Canine Oral Cavity: a Test Case for Automated Genome-Based Taxonomic Assignment.</title>
        <authorList>
            <person name="Coil D.A."/>
            <person name="Jospin G."/>
            <person name="Darling A.E."/>
            <person name="Wallis C."/>
            <person name="Davis I.J."/>
            <person name="Harris S."/>
            <person name="Eisen J.A."/>
            <person name="Holcombe L.J."/>
            <person name="O'Flynn C."/>
        </authorList>
    </citation>
    <scope>NUCLEOTIDE SEQUENCE [LARGE SCALE GENOMIC DNA]</scope>
    <source>
        <strain evidence="7 8">OH1426_COT-023</strain>
    </source>
</reference>
<dbReference type="PANTHER" id="PTHR36984">
    <property type="entry name" value="CRISPR-ASSOCIATED ENDORIBONUCLEASE CAS6 1"/>
    <property type="match status" value="1"/>
</dbReference>
<keyword evidence="3" id="KW-0051">Antiviral defense</keyword>